<protein>
    <submittedName>
        <fullName evidence="2">Uncharacterized protein</fullName>
    </submittedName>
</protein>
<feature type="compositionally biased region" description="Polar residues" evidence="1">
    <location>
        <begin position="36"/>
        <end position="45"/>
    </location>
</feature>
<dbReference type="Proteomes" id="UP000703269">
    <property type="component" value="Unassembled WGS sequence"/>
</dbReference>
<feature type="region of interest" description="Disordered" evidence="1">
    <location>
        <begin position="36"/>
        <end position="60"/>
    </location>
</feature>
<organism evidence="2 3">
    <name type="scientific">Phanerochaete sordida</name>
    <dbReference type="NCBI Taxonomy" id="48140"/>
    <lineage>
        <taxon>Eukaryota</taxon>
        <taxon>Fungi</taxon>
        <taxon>Dikarya</taxon>
        <taxon>Basidiomycota</taxon>
        <taxon>Agaricomycotina</taxon>
        <taxon>Agaricomycetes</taxon>
        <taxon>Polyporales</taxon>
        <taxon>Phanerochaetaceae</taxon>
        <taxon>Phanerochaete</taxon>
    </lineage>
</organism>
<evidence type="ECO:0000313" key="2">
    <source>
        <dbReference type="EMBL" id="GJE97857.1"/>
    </source>
</evidence>
<comment type="caution">
    <text evidence="2">The sequence shown here is derived from an EMBL/GenBank/DDBJ whole genome shotgun (WGS) entry which is preliminary data.</text>
</comment>
<reference evidence="2 3" key="1">
    <citation type="submission" date="2021-08" db="EMBL/GenBank/DDBJ databases">
        <title>Draft Genome Sequence of Phanerochaete sordida strain YK-624.</title>
        <authorList>
            <person name="Mori T."/>
            <person name="Dohra H."/>
            <person name="Suzuki T."/>
            <person name="Kawagishi H."/>
            <person name="Hirai H."/>
        </authorList>
    </citation>
    <scope>NUCLEOTIDE SEQUENCE [LARGE SCALE GENOMIC DNA]</scope>
    <source>
        <strain evidence="2 3">YK-624</strain>
    </source>
</reference>
<sequence length="204" mass="21493">MRKHCWLRVQSPDGPSGSGRGLIAANYSEQALLQASTATPLSSEATMEASTPAPPPTSFAKARTSAACEHGRTQARRIARWRIASPGAVRLAALHRPAEPNRRSVVALPLLRPLCRPRSSFAPRPRGRPAGSSAGKLIAAAVAPEDAPAGVATCAAGASWRRPFAGPPRAPSRGLYIARGTPANGATLRRAPKIRRPNTPQRRA</sequence>
<dbReference type="EMBL" id="BPQB01000078">
    <property type="protein sequence ID" value="GJE97857.1"/>
    <property type="molecule type" value="Genomic_DNA"/>
</dbReference>
<proteinExistence type="predicted"/>
<accession>A0A9P3LL26</accession>
<evidence type="ECO:0000313" key="3">
    <source>
        <dbReference type="Proteomes" id="UP000703269"/>
    </source>
</evidence>
<name>A0A9P3LL26_9APHY</name>
<dbReference type="AlphaFoldDB" id="A0A9P3LL26"/>
<gene>
    <name evidence="2" type="ORF">PsYK624_140790</name>
</gene>
<evidence type="ECO:0000256" key="1">
    <source>
        <dbReference type="SAM" id="MobiDB-lite"/>
    </source>
</evidence>
<keyword evidence="3" id="KW-1185">Reference proteome</keyword>
<feature type="region of interest" description="Disordered" evidence="1">
    <location>
        <begin position="160"/>
        <end position="204"/>
    </location>
</feature>
<feature type="compositionally biased region" description="Basic residues" evidence="1">
    <location>
        <begin position="190"/>
        <end position="204"/>
    </location>
</feature>